<evidence type="ECO:0000313" key="2">
    <source>
        <dbReference type="Proteomes" id="UP000001075"/>
    </source>
</evidence>
<gene>
    <name evidence="1" type="ORF">I79_020164</name>
</gene>
<organism evidence="1 2">
    <name type="scientific">Cricetulus griseus</name>
    <name type="common">Chinese hamster</name>
    <name type="synonym">Cricetulus barabensis griseus</name>
    <dbReference type="NCBI Taxonomy" id="10029"/>
    <lineage>
        <taxon>Eukaryota</taxon>
        <taxon>Metazoa</taxon>
        <taxon>Chordata</taxon>
        <taxon>Craniata</taxon>
        <taxon>Vertebrata</taxon>
        <taxon>Euteleostomi</taxon>
        <taxon>Mammalia</taxon>
        <taxon>Eutheria</taxon>
        <taxon>Euarchontoglires</taxon>
        <taxon>Glires</taxon>
        <taxon>Rodentia</taxon>
        <taxon>Myomorpha</taxon>
        <taxon>Muroidea</taxon>
        <taxon>Cricetidae</taxon>
        <taxon>Cricetinae</taxon>
        <taxon>Cricetulus</taxon>
    </lineage>
</organism>
<sequence length="60" mass="6767">MTLETWHMDDHHHGLQRLPAMGLKSYLGSLAQHQGLLKRNTGIIQIKINLKLASSLKQHG</sequence>
<dbReference type="InParanoid" id="G3I9C7"/>
<proteinExistence type="predicted"/>
<reference evidence="2" key="1">
    <citation type="journal article" date="2011" name="Nat. Biotechnol.">
        <title>The genomic sequence of the Chinese hamster ovary (CHO)-K1 cell line.</title>
        <authorList>
            <person name="Xu X."/>
            <person name="Nagarajan H."/>
            <person name="Lewis N.E."/>
            <person name="Pan S."/>
            <person name="Cai Z."/>
            <person name="Liu X."/>
            <person name="Chen W."/>
            <person name="Xie M."/>
            <person name="Wang W."/>
            <person name="Hammond S."/>
            <person name="Andersen M.R."/>
            <person name="Neff N."/>
            <person name="Passarelli B."/>
            <person name="Koh W."/>
            <person name="Fan H.C."/>
            <person name="Wang J."/>
            <person name="Gui Y."/>
            <person name="Lee K.H."/>
            <person name="Betenbaugh M.J."/>
            <person name="Quake S.R."/>
            <person name="Famili I."/>
            <person name="Palsson B.O."/>
            <person name="Wang J."/>
        </authorList>
    </citation>
    <scope>NUCLEOTIDE SEQUENCE [LARGE SCALE GENOMIC DNA]</scope>
    <source>
        <strain evidence="2">CHO K1 cell line</strain>
    </source>
</reference>
<dbReference type="AlphaFoldDB" id="G3I9C7"/>
<dbReference type="Proteomes" id="UP000001075">
    <property type="component" value="Unassembled WGS sequence"/>
</dbReference>
<dbReference type="EMBL" id="JH001590">
    <property type="protein sequence ID" value="EGW14428.1"/>
    <property type="molecule type" value="Genomic_DNA"/>
</dbReference>
<evidence type="ECO:0000313" key="1">
    <source>
        <dbReference type="EMBL" id="EGW14428.1"/>
    </source>
</evidence>
<accession>G3I9C7</accession>
<protein>
    <submittedName>
        <fullName evidence="1">Uncharacterized protein</fullName>
    </submittedName>
</protein>
<name>G3I9C7_CRIGR</name>